<dbReference type="RefSeq" id="WP_166989845.1">
    <property type="nucleotide sequence ID" value="NZ_CP061169.1"/>
</dbReference>
<reference evidence="4 5" key="1">
    <citation type="submission" date="2020-12" db="EMBL/GenBank/DDBJ databases">
        <title>Microbacterium sp. HY060.</title>
        <authorList>
            <person name="Zhou J."/>
        </authorList>
    </citation>
    <scope>NUCLEOTIDE SEQUENCE [LARGE SCALE GENOMIC DNA]</scope>
    <source>
        <strain evidence="4 5">HY60</strain>
    </source>
</reference>
<dbReference type="EMBL" id="CP061169">
    <property type="protein sequence ID" value="QPZ39960.1"/>
    <property type="molecule type" value="Genomic_DNA"/>
</dbReference>
<keyword evidence="2" id="KW-0472">Membrane</keyword>
<proteinExistence type="predicted"/>
<keyword evidence="2" id="KW-0812">Transmembrane</keyword>
<evidence type="ECO:0000313" key="4">
    <source>
        <dbReference type="EMBL" id="QPZ39960.1"/>
    </source>
</evidence>
<accession>A0ABX6YNT3</accession>
<name>A0ABX6YNT3_9MICO</name>
<dbReference type="InterPro" id="IPR025403">
    <property type="entry name" value="TgpA-like_C"/>
</dbReference>
<evidence type="ECO:0000256" key="1">
    <source>
        <dbReference type="SAM" id="MobiDB-lite"/>
    </source>
</evidence>
<keyword evidence="2" id="KW-1133">Transmembrane helix</keyword>
<dbReference type="Proteomes" id="UP000662814">
    <property type="component" value="Chromosome"/>
</dbReference>
<evidence type="ECO:0000313" key="5">
    <source>
        <dbReference type="Proteomes" id="UP000662814"/>
    </source>
</evidence>
<sequence>MSRRYLFPAVVVCAVLVVVIAALQGPLVVGAPRIDLILPQVAATPPPATEPAAPGNTIPANDAPESPALLNPTTILFALGSLAAAALVIAGFLIVRALRRRQRDELDTAAVSTLSARQVDAATKEQTVEAPTVVRGIERALGALDAPGIPHDAIVEAWLGLQQSAEDSGVRLRASETPTEFTVRVLAREHSIADELSVLVSLYQSVRFGDRHPTASDIDSARSALLSIQEAWS</sequence>
<gene>
    <name evidence="4" type="ORF">HCR76_08075</name>
</gene>
<evidence type="ECO:0000256" key="2">
    <source>
        <dbReference type="SAM" id="Phobius"/>
    </source>
</evidence>
<feature type="domain" description="Protein-glutamine gamma-glutamyltransferase-like C-terminal" evidence="3">
    <location>
        <begin position="157"/>
        <end position="225"/>
    </location>
</feature>
<protein>
    <submittedName>
        <fullName evidence="4">DUF4129 domain-containing protein</fullName>
    </submittedName>
</protein>
<organism evidence="4 5">
    <name type="scientific">Paramicrobacterium chengjingii</name>
    <dbReference type="NCBI Taxonomy" id="2769067"/>
    <lineage>
        <taxon>Bacteria</taxon>
        <taxon>Bacillati</taxon>
        <taxon>Actinomycetota</taxon>
        <taxon>Actinomycetes</taxon>
        <taxon>Micrococcales</taxon>
        <taxon>Microbacteriaceae</taxon>
        <taxon>Paramicrobacterium</taxon>
    </lineage>
</organism>
<keyword evidence="5" id="KW-1185">Reference proteome</keyword>
<evidence type="ECO:0000259" key="3">
    <source>
        <dbReference type="Pfam" id="PF13559"/>
    </source>
</evidence>
<dbReference type="Pfam" id="PF13559">
    <property type="entry name" value="DUF4129"/>
    <property type="match status" value="1"/>
</dbReference>
<feature type="transmembrane region" description="Helical" evidence="2">
    <location>
        <begin position="75"/>
        <end position="95"/>
    </location>
</feature>
<feature type="region of interest" description="Disordered" evidence="1">
    <location>
        <begin position="45"/>
        <end position="64"/>
    </location>
</feature>